<dbReference type="AlphaFoldDB" id="A0A4R1HYT6"/>
<dbReference type="OrthoDB" id="3569526at2"/>
<organism evidence="3 4">
    <name type="scientific">Pseudonocardia endophytica</name>
    <dbReference type="NCBI Taxonomy" id="401976"/>
    <lineage>
        <taxon>Bacteria</taxon>
        <taxon>Bacillati</taxon>
        <taxon>Actinomycetota</taxon>
        <taxon>Actinomycetes</taxon>
        <taxon>Pseudonocardiales</taxon>
        <taxon>Pseudonocardiaceae</taxon>
        <taxon>Pseudonocardia</taxon>
    </lineage>
</organism>
<dbReference type="PANTHER" id="PTHR46553">
    <property type="entry name" value="ADENINE NUCLEOTIDE ALPHA HYDROLASES-LIKE SUPERFAMILY PROTEIN"/>
    <property type="match status" value="1"/>
</dbReference>
<evidence type="ECO:0000313" key="4">
    <source>
        <dbReference type="Proteomes" id="UP000295560"/>
    </source>
</evidence>
<proteinExistence type="inferred from homology"/>
<dbReference type="InterPro" id="IPR006015">
    <property type="entry name" value="Universal_stress_UspA"/>
</dbReference>
<evidence type="ECO:0000259" key="2">
    <source>
        <dbReference type="Pfam" id="PF00582"/>
    </source>
</evidence>
<dbReference type="InterPro" id="IPR006016">
    <property type="entry name" value="UspA"/>
</dbReference>
<protein>
    <submittedName>
        <fullName evidence="3">Nucleotide-binding universal stress UspA family protein</fullName>
    </submittedName>
</protein>
<gene>
    <name evidence="3" type="ORF">EV378_6750</name>
</gene>
<sequence>MTVHSEGPIVVGIDGSEEALKATRWAAGEALRRDRPVRLVAAVPWSSFRALGPLAMEADEPREAAFRVAREQIELAAAEAARTLPRDRVDGDVRDGRPATVLGAASEDASLLVVGDRGRGGFAGLVAGSVAVSVSATARCPVVVVRGVLGPDGAPVVVGVSDAADGVAALGFAFAQASERGAPLVAVRAWSDEVPGPAAGFLDRTELERNESAALREALAPWRRRFPAVAVREHLVVDRPAEALVTGSAGAQLLVVGSRGHGELVGTLLGSVSRAAVHHAHCPVAVVRAVEHGEEQK</sequence>
<name>A0A4R1HYT6_PSEEN</name>
<dbReference type="RefSeq" id="WP_132431806.1">
    <property type="nucleotide sequence ID" value="NZ_SMFZ01000002.1"/>
</dbReference>
<dbReference type="Proteomes" id="UP000295560">
    <property type="component" value="Unassembled WGS sequence"/>
</dbReference>
<dbReference type="PRINTS" id="PR01438">
    <property type="entry name" value="UNVRSLSTRESS"/>
</dbReference>
<evidence type="ECO:0000313" key="3">
    <source>
        <dbReference type="EMBL" id="TCK22742.1"/>
    </source>
</evidence>
<reference evidence="3 4" key="1">
    <citation type="submission" date="2019-03" db="EMBL/GenBank/DDBJ databases">
        <title>Sequencing the genomes of 1000 actinobacteria strains.</title>
        <authorList>
            <person name="Klenk H.-P."/>
        </authorList>
    </citation>
    <scope>NUCLEOTIDE SEQUENCE [LARGE SCALE GENOMIC DNA]</scope>
    <source>
        <strain evidence="3 4">DSM 44969</strain>
    </source>
</reference>
<dbReference type="EMBL" id="SMFZ01000002">
    <property type="protein sequence ID" value="TCK22742.1"/>
    <property type="molecule type" value="Genomic_DNA"/>
</dbReference>
<dbReference type="InterPro" id="IPR014729">
    <property type="entry name" value="Rossmann-like_a/b/a_fold"/>
</dbReference>
<keyword evidence="4" id="KW-1185">Reference proteome</keyword>
<accession>A0A4R1HYT6</accession>
<dbReference type="SUPFAM" id="SSF52402">
    <property type="entry name" value="Adenine nucleotide alpha hydrolases-like"/>
    <property type="match status" value="2"/>
</dbReference>
<comment type="caution">
    <text evidence="3">The sequence shown here is derived from an EMBL/GenBank/DDBJ whole genome shotgun (WGS) entry which is preliminary data.</text>
</comment>
<dbReference type="PANTHER" id="PTHR46553:SF3">
    <property type="entry name" value="ADENINE NUCLEOTIDE ALPHA HYDROLASES-LIKE SUPERFAMILY PROTEIN"/>
    <property type="match status" value="1"/>
</dbReference>
<evidence type="ECO:0000256" key="1">
    <source>
        <dbReference type="ARBA" id="ARBA00008791"/>
    </source>
</evidence>
<comment type="similarity">
    <text evidence="1">Belongs to the universal stress protein A family.</text>
</comment>
<dbReference type="Pfam" id="PF00582">
    <property type="entry name" value="Usp"/>
    <property type="match status" value="2"/>
</dbReference>
<dbReference type="Gene3D" id="3.40.50.620">
    <property type="entry name" value="HUPs"/>
    <property type="match status" value="2"/>
</dbReference>
<feature type="domain" description="UspA" evidence="2">
    <location>
        <begin position="156"/>
        <end position="288"/>
    </location>
</feature>
<feature type="domain" description="UspA" evidence="2">
    <location>
        <begin position="8"/>
        <end position="146"/>
    </location>
</feature>